<evidence type="ECO:0000256" key="1">
    <source>
        <dbReference type="ARBA" id="ARBA00004167"/>
    </source>
</evidence>
<protein>
    <recommendedName>
        <fullName evidence="5">FAM234A/B beta-propeller domain-containing protein</fullName>
    </recommendedName>
</protein>
<comment type="caution">
    <text evidence="6">The sequence shown here is derived from an EMBL/GenBank/DDBJ whole genome shotgun (WGS) entry which is preliminary data.</text>
</comment>
<proteinExistence type="predicted"/>
<dbReference type="EMBL" id="VSWD01000010">
    <property type="protein sequence ID" value="KAK3091283.1"/>
    <property type="molecule type" value="Genomic_DNA"/>
</dbReference>
<gene>
    <name evidence="6" type="ORF">FSP39_018615</name>
</gene>
<keyword evidence="7" id="KW-1185">Reference proteome</keyword>
<dbReference type="SUPFAM" id="SSF69318">
    <property type="entry name" value="Integrin alpha N-terminal domain"/>
    <property type="match status" value="1"/>
</dbReference>
<evidence type="ECO:0000256" key="4">
    <source>
        <dbReference type="ARBA" id="ARBA00023136"/>
    </source>
</evidence>
<evidence type="ECO:0000313" key="6">
    <source>
        <dbReference type="EMBL" id="KAK3091283.1"/>
    </source>
</evidence>
<keyword evidence="2" id="KW-0812">Transmembrane</keyword>
<reference evidence="6" key="1">
    <citation type="submission" date="2019-08" db="EMBL/GenBank/DDBJ databases">
        <title>The improved chromosome-level genome for the pearl oyster Pinctada fucata martensii using PacBio sequencing and Hi-C.</title>
        <authorList>
            <person name="Zheng Z."/>
        </authorList>
    </citation>
    <scope>NUCLEOTIDE SEQUENCE</scope>
    <source>
        <strain evidence="6">ZZ-2019</strain>
        <tissue evidence="6">Adductor muscle</tissue>
    </source>
</reference>
<name>A0AA88XTB5_PINIB</name>
<feature type="domain" description="FAM234A/B beta-propeller" evidence="5">
    <location>
        <begin position="55"/>
        <end position="409"/>
    </location>
</feature>
<dbReference type="PANTHER" id="PTHR21419:SF30">
    <property type="entry name" value="IG-LIKE DOMAIN-CONTAINING PROTEIN"/>
    <property type="match status" value="1"/>
</dbReference>
<dbReference type="PANTHER" id="PTHR21419">
    <property type="match status" value="1"/>
</dbReference>
<dbReference type="Gene3D" id="2.130.10.10">
    <property type="entry name" value="YVTN repeat-like/Quinoprotein amine dehydrogenase"/>
    <property type="match status" value="1"/>
</dbReference>
<keyword evidence="4" id="KW-0472">Membrane</keyword>
<evidence type="ECO:0000256" key="3">
    <source>
        <dbReference type="ARBA" id="ARBA00022989"/>
    </source>
</evidence>
<comment type="subcellular location">
    <subcellularLocation>
        <location evidence="1">Membrane</location>
        <topology evidence="1">Single-pass membrane protein</topology>
    </subcellularLocation>
</comment>
<dbReference type="GO" id="GO:0016020">
    <property type="term" value="C:membrane"/>
    <property type="evidence" value="ECO:0007669"/>
    <property type="project" value="UniProtKB-SubCell"/>
</dbReference>
<dbReference type="Proteomes" id="UP001186944">
    <property type="component" value="Unassembled WGS sequence"/>
</dbReference>
<dbReference type="InterPro" id="IPR015943">
    <property type="entry name" value="WD40/YVTN_repeat-like_dom_sf"/>
</dbReference>
<dbReference type="InterPro" id="IPR028994">
    <property type="entry name" value="Integrin_alpha_N"/>
</dbReference>
<organism evidence="6 7">
    <name type="scientific">Pinctada imbricata</name>
    <name type="common">Atlantic pearl-oyster</name>
    <name type="synonym">Pinctada martensii</name>
    <dbReference type="NCBI Taxonomy" id="66713"/>
    <lineage>
        <taxon>Eukaryota</taxon>
        <taxon>Metazoa</taxon>
        <taxon>Spiralia</taxon>
        <taxon>Lophotrochozoa</taxon>
        <taxon>Mollusca</taxon>
        <taxon>Bivalvia</taxon>
        <taxon>Autobranchia</taxon>
        <taxon>Pteriomorphia</taxon>
        <taxon>Pterioida</taxon>
        <taxon>Pterioidea</taxon>
        <taxon>Pteriidae</taxon>
        <taxon>Pinctada</taxon>
    </lineage>
</organism>
<sequence>MTSFNCDVILNKGPQRSSESVIRLVDIDGDGGQDIIFGAANSADLNTIQGITEEGSLVKYCQSIGKPYPCIGIIFALNGKDGSTMWTAKTRSGALLLNCVDFDVNKDGTKDCIITGRQAMVEAINVKNGEHLWTGNRDKFMKTWNIYQAMPLPDFNKDGVNEVLIVHGGDPNFESNEKNRHSARLIMLNGATGEVMGRYFEFPGHKESYQSPVMYTAPDGSQYILLGSGGETIEGDFMLLSVPDFYRYCMRLTPQDHVPGTMGSYSQWPNLPRNPKTGIIVLYSGQKKGVMVPPLITDVNLDGYDDIVMSAYEGQTVLYDGKTMNKLWTAEFPNCESYSTPAPGYFDDDNILDFMVHWSTGAWPFYNASQKVIINGKDGSLMWRMNMKNYEMSSDLTLQTQEKHRDIFVYKTKGRGAHYYRDINGQVHGVGVQRVINKRGIDQVKGNVKRLPGNILSNGPPKPSAFDIAQTSHDDSSKFNVFKDFQKHHYSCDDDIDIKSEAFMMDRTLVDSPIKIMESKIKRRHYHPVNSSTRKVDKSKKFCTVMVPEDRTTSSIGDLDGDGVYDFVTLLAHIGETVDTGYSYDKMFYEFTIVKVSLDPLFSNRSKRTKVNVTTSLPKETSEKDISELSLLPLSEQQWLTYFGINQNGYFRNKHKS</sequence>
<evidence type="ECO:0000256" key="2">
    <source>
        <dbReference type="ARBA" id="ARBA00022692"/>
    </source>
</evidence>
<keyword evidence="3" id="KW-1133">Transmembrane helix</keyword>
<evidence type="ECO:0000259" key="5">
    <source>
        <dbReference type="Pfam" id="PF23727"/>
    </source>
</evidence>
<dbReference type="Pfam" id="PF23727">
    <property type="entry name" value="Beta-prop_FAM234A_B"/>
    <property type="match status" value="1"/>
</dbReference>
<dbReference type="InterPro" id="IPR055409">
    <property type="entry name" value="Beta-prop_FAM234A_B"/>
</dbReference>
<evidence type="ECO:0000313" key="7">
    <source>
        <dbReference type="Proteomes" id="UP001186944"/>
    </source>
</evidence>
<accession>A0AA88XTB5</accession>
<dbReference type="AlphaFoldDB" id="A0AA88XTB5"/>
<dbReference type="InterPro" id="IPR045232">
    <property type="entry name" value="FAM234"/>
</dbReference>